<organism evidence="6 8">
    <name type="scientific">Limulus polyphemus</name>
    <name type="common">Atlantic horseshoe crab</name>
    <dbReference type="NCBI Taxonomy" id="6850"/>
    <lineage>
        <taxon>Eukaryota</taxon>
        <taxon>Metazoa</taxon>
        <taxon>Ecdysozoa</taxon>
        <taxon>Arthropoda</taxon>
        <taxon>Chelicerata</taxon>
        <taxon>Merostomata</taxon>
        <taxon>Xiphosura</taxon>
        <taxon>Limulidae</taxon>
        <taxon>Limulus</taxon>
    </lineage>
</organism>
<evidence type="ECO:0000259" key="5">
    <source>
        <dbReference type="PROSITE" id="PS01180"/>
    </source>
</evidence>
<dbReference type="InterPro" id="IPR053207">
    <property type="entry name" value="Non-NMDA_GluR_Accessory"/>
</dbReference>
<evidence type="ECO:0000313" key="7">
    <source>
        <dbReference type="RefSeq" id="XP_022248173.1"/>
    </source>
</evidence>
<dbReference type="Gene3D" id="2.60.120.290">
    <property type="entry name" value="Spermadhesin, CUB domain"/>
    <property type="match status" value="4"/>
</dbReference>
<name>A0ABM1SX18_LIMPO</name>
<gene>
    <name evidence="7 8 9" type="primary">LOC106464700</name>
</gene>
<feature type="compositionally biased region" description="Polar residues" evidence="3">
    <location>
        <begin position="330"/>
        <end position="347"/>
    </location>
</feature>
<evidence type="ECO:0000313" key="9">
    <source>
        <dbReference type="RefSeq" id="XP_022248175.1"/>
    </source>
</evidence>
<dbReference type="PANTHER" id="PTHR47537:SF2">
    <property type="entry name" value="CUBILIN"/>
    <property type="match status" value="1"/>
</dbReference>
<keyword evidence="1" id="KW-1015">Disulfide bond</keyword>
<evidence type="ECO:0000313" key="6">
    <source>
        <dbReference type="Proteomes" id="UP000694941"/>
    </source>
</evidence>
<protein>
    <submittedName>
        <fullName evidence="7 8">Suppressor of lurcher protein 1-like</fullName>
    </submittedName>
</protein>
<dbReference type="CDD" id="cd00041">
    <property type="entry name" value="CUB"/>
    <property type="match status" value="4"/>
</dbReference>
<feature type="signal peptide" evidence="4">
    <location>
        <begin position="1"/>
        <end position="17"/>
    </location>
</feature>
<dbReference type="SUPFAM" id="SSF49854">
    <property type="entry name" value="Spermadhesin, CUB domain"/>
    <property type="match status" value="4"/>
</dbReference>
<dbReference type="PANTHER" id="PTHR47537">
    <property type="entry name" value="CUBILIN"/>
    <property type="match status" value="1"/>
</dbReference>
<comment type="caution">
    <text evidence="2">Lacks conserved residue(s) required for the propagation of feature annotation.</text>
</comment>
<feature type="domain" description="CUB" evidence="5">
    <location>
        <begin position="469"/>
        <end position="587"/>
    </location>
</feature>
<evidence type="ECO:0000256" key="2">
    <source>
        <dbReference type="PROSITE-ProRule" id="PRU00059"/>
    </source>
</evidence>
<accession>A0ABM1SX18</accession>
<dbReference type="Proteomes" id="UP000694941">
    <property type="component" value="Unplaced"/>
</dbReference>
<evidence type="ECO:0000256" key="1">
    <source>
        <dbReference type="ARBA" id="ARBA00023157"/>
    </source>
</evidence>
<dbReference type="GeneID" id="106464700"/>
<dbReference type="RefSeq" id="XP_022248174.1">
    <property type="nucleotide sequence ID" value="XM_022392466.1"/>
</dbReference>
<dbReference type="InterPro" id="IPR000859">
    <property type="entry name" value="CUB_dom"/>
</dbReference>
<feature type="domain" description="CUB" evidence="5">
    <location>
        <begin position="174"/>
        <end position="294"/>
    </location>
</feature>
<feature type="region of interest" description="Disordered" evidence="3">
    <location>
        <begin position="330"/>
        <end position="350"/>
    </location>
</feature>
<dbReference type="SMART" id="SM00042">
    <property type="entry name" value="CUB"/>
    <property type="match status" value="4"/>
</dbReference>
<keyword evidence="4" id="KW-0732">Signal</keyword>
<feature type="chain" id="PRO_5045023194" evidence="4">
    <location>
        <begin position="18"/>
        <end position="621"/>
    </location>
</feature>
<dbReference type="PROSITE" id="PS01180">
    <property type="entry name" value="CUB"/>
    <property type="match status" value="4"/>
</dbReference>
<feature type="domain" description="CUB" evidence="5">
    <location>
        <begin position="29"/>
        <end position="157"/>
    </location>
</feature>
<dbReference type="Pfam" id="PF00431">
    <property type="entry name" value="CUB"/>
    <property type="match status" value="4"/>
</dbReference>
<feature type="domain" description="CUB" evidence="5">
    <location>
        <begin position="329"/>
        <end position="453"/>
    </location>
</feature>
<dbReference type="RefSeq" id="XP_022248175.1">
    <property type="nucleotide sequence ID" value="XM_022392467.1"/>
</dbReference>
<evidence type="ECO:0000256" key="4">
    <source>
        <dbReference type="SAM" id="SignalP"/>
    </source>
</evidence>
<evidence type="ECO:0000313" key="8">
    <source>
        <dbReference type="RefSeq" id="XP_022248174.1"/>
    </source>
</evidence>
<dbReference type="InterPro" id="IPR035914">
    <property type="entry name" value="Sperma_CUB_dom_sf"/>
</dbReference>
<evidence type="ECO:0000256" key="3">
    <source>
        <dbReference type="SAM" id="MobiDB-lite"/>
    </source>
</evidence>
<sequence>MTRLIFLISTLTQIVHIHVRSAKSATADCQCINYDSTYEKKYGIFMSPDWPKYYASNINCMLYTFTSSTDSIIEVVFDEFDLDRSSIDCIYGDYVKLYLHLKEPEVNERSMHNSVLCGKLSDIQQTHYSAGSALIFEFHTDWRSGNNTGFRGTFRFINKTLFEINGKLTPGTNCNYTFYSESTNENSGRFFSPQYPSAYPRGVDCAYRFVGNKNERVRLIFEQVKLQKSELSCLNNPDKIEVRDGDDAHSPVIGQLCNKNTLVDMVSTGPNLHVLFQSRGHFPGQGFKASFIFEDVSLYNLNSETPSMEPEKTSIEQRLTTPKEWKSGCNQEFDSDSSKNGTFTSPNYPKPYPDDTRCVFIFQGRGRERIQILFTDFDLYMPNEEIKDCEGPIDTVMVFITIKGHQERLNNYCGSTLPRQLMSNGPSMTVEFKSHQLQSSPTVKGFRSIYRFVTNFGITAGRQDSEQVCGFIFNSTEHTNGTFTSPNYPGIYPRATECHYFFHGRPSERIHLTFAYFDVEGVPPCTMETASDYVEFSNFRTVDRKIPRHCGPKKPKTIESDGDFFRVAFKSNDKFDGTGFEAFYQFRNYVDPITVRRTAGAESCHPLFLQLLSCAVFWMML</sequence>
<dbReference type="RefSeq" id="XP_022248173.1">
    <property type="nucleotide sequence ID" value="XM_022392465.1"/>
</dbReference>
<reference evidence="7 8" key="1">
    <citation type="submission" date="2025-05" db="UniProtKB">
        <authorList>
            <consortium name="RefSeq"/>
        </authorList>
    </citation>
    <scope>IDENTIFICATION</scope>
    <source>
        <tissue evidence="7 8">Muscle</tissue>
    </source>
</reference>
<proteinExistence type="predicted"/>
<keyword evidence="6" id="KW-1185">Reference proteome</keyword>